<dbReference type="SMART" id="SM00829">
    <property type="entry name" value="PKS_ER"/>
    <property type="match status" value="1"/>
</dbReference>
<dbReference type="InterPro" id="IPR020843">
    <property type="entry name" value="ER"/>
</dbReference>
<dbReference type="CDD" id="cd05289">
    <property type="entry name" value="MDR_like_2"/>
    <property type="match status" value="1"/>
</dbReference>
<dbReference type="InterPro" id="IPR036291">
    <property type="entry name" value="NAD(P)-bd_dom_sf"/>
</dbReference>
<organism evidence="2 3">
    <name type="scientific">Rhodococcoides kyotonense</name>
    <dbReference type="NCBI Taxonomy" id="398843"/>
    <lineage>
        <taxon>Bacteria</taxon>
        <taxon>Bacillati</taxon>
        <taxon>Actinomycetota</taxon>
        <taxon>Actinomycetes</taxon>
        <taxon>Mycobacteriales</taxon>
        <taxon>Nocardiaceae</taxon>
        <taxon>Rhodococcoides</taxon>
    </lineage>
</organism>
<dbReference type="PANTHER" id="PTHR11695">
    <property type="entry name" value="ALCOHOL DEHYDROGENASE RELATED"/>
    <property type="match status" value="1"/>
</dbReference>
<dbReference type="InterPro" id="IPR050700">
    <property type="entry name" value="YIM1/Zinc_Alcohol_DH_Fams"/>
</dbReference>
<reference evidence="3" key="1">
    <citation type="submission" date="2017-06" db="EMBL/GenBank/DDBJ databases">
        <authorList>
            <person name="Varghese N."/>
            <person name="Submissions S."/>
        </authorList>
    </citation>
    <scope>NUCLEOTIDE SEQUENCE [LARGE SCALE GENOMIC DNA]</scope>
    <source>
        <strain evidence="3">JCM 23211</strain>
    </source>
</reference>
<dbReference type="Pfam" id="PF13602">
    <property type="entry name" value="ADH_zinc_N_2"/>
    <property type="match status" value="1"/>
</dbReference>
<evidence type="ECO:0000313" key="3">
    <source>
        <dbReference type="Proteomes" id="UP000198327"/>
    </source>
</evidence>
<dbReference type="AlphaFoldDB" id="A0A239L4B7"/>
<evidence type="ECO:0000313" key="2">
    <source>
        <dbReference type="EMBL" id="SNT24842.1"/>
    </source>
</evidence>
<dbReference type="Pfam" id="PF08240">
    <property type="entry name" value="ADH_N"/>
    <property type="match status" value="1"/>
</dbReference>
<dbReference type="InterPro" id="IPR013154">
    <property type="entry name" value="ADH-like_N"/>
</dbReference>
<gene>
    <name evidence="2" type="ORF">SAMN05421642_1123</name>
</gene>
<dbReference type="SUPFAM" id="SSF50129">
    <property type="entry name" value="GroES-like"/>
    <property type="match status" value="1"/>
</dbReference>
<dbReference type="OrthoDB" id="3613651at2"/>
<dbReference type="GO" id="GO:0016491">
    <property type="term" value="F:oxidoreductase activity"/>
    <property type="evidence" value="ECO:0007669"/>
    <property type="project" value="InterPro"/>
</dbReference>
<evidence type="ECO:0000259" key="1">
    <source>
        <dbReference type="SMART" id="SM00829"/>
    </source>
</evidence>
<dbReference type="InterPro" id="IPR011032">
    <property type="entry name" value="GroES-like_sf"/>
</dbReference>
<dbReference type="PANTHER" id="PTHR11695:SF294">
    <property type="entry name" value="RETICULON-4-INTERACTING PROTEIN 1, MITOCHONDRIAL"/>
    <property type="match status" value="1"/>
</dbReference>
<dbReference type="Gene3D" id="3.90.180.10">
    <property type="entry name" value="Medium-chain alcohol dehydrogenases, catalytic domain"/>
    <property type="match status" value="1"/>
</dbReference>
<proteinExistence type="predicted"/>
<dbReference type="Gene3D" id="3.40.50.720">
    <property type="entry name" value="NAD(P)-binding Rossmann-like Domain"/>
    <property type="match status" value="1"/>
</dbReference>
<feature type="domain" description="Enoyl reductase (ER)" evidence="1">
    <location>
        <begin position="10"/>
        <end position="317"/>
    </location>
</feature>
<sequence>MRAVYFERHGGPEVLRYGELPLPEPKPRQILIEVHAAGVNPRDWQLRDGSYAFKRLAGRPPTILGSDVSGVVVGHGRSVSAFQIGDEVLAMQSTFGRMGGFSEYMAVDERAAALKPRSLTHVAAAALPVCGLTAWQALHDYAEIRSGTPITVIGASGGVGHYAIQIARDAGAVVTGICGPHSLDMVRALGVDRLVNYARSDYTREIRGQSIVFDTVGRESARSCRSMLAPDGVYLTTDPTLRSAARSLLTPLRRHLWGGRLSRLVLVRPRSEDLEAIVESVNTGALRPVVEDVFPLADAGTALARSSGHHTRGKLVIEVR</sequence>
<keyword evidence="3" id="KW-1185">Reference proteome</keyword>
<dbReference type="EMBL" id="FZOW01000012">
    <property type="protein sequence ID" value="SNT24842.1"/>
    <property type="molecule type" value="Genomic_DNA"/>
</dbReference>
<dbReference type="SUPFAM" id="SSF51735">
    <property type="entry name" value="NAD(P)-binding Rossmann-fold domains"/>
    <property type="match status" value="1"/>
</dbReference>
<protein>
    <submittedName>
        <fullName evidence="2">NADPH:quinone reductase</fullName>
    </submittedName>
</protein>
<dbReference type="Proteomes" id="UP000198327">
    <property type="component" value="Unassembled WGS sequence"/>
</dbReference>
<dbReference type="RefSeq" id="WP_089249253.1">
    <property type="nucleotide sequence ID" value="NZ_FZOW01000012.1"/>
</dbReference>
<accession>A0A239L4B7</accession>
<name>A0A239L4B7_9NOCA</name>